<accession>A0A4C1SQM5</accession>
<name>A0A4C1SQM5_EUMVA</name>
<proteinExistence type="predicted"/>
<evidence type="ECO:0000256" key="1">
    <source>
        <dbReference type="SAM" id="SignalP"/>
    </source>
</evidence>
<feature type="signal peptide" evidence="1">
    <location>
        <begin position="1"/>
        <end position="21"/>
    </location>
</feature>
<organism evidence="2 3">
    <name type="scientific">Eumeta variegata</name>
    <name type="common">Bagworm moth</name>
    <name type="synonym">Eumeta japonica</name>
    <dbReference type="NCBI Taxonomy" id="151549"/>
    <lineage>
        <taxon>Eukaryota</taxon>
        <taxon>Metazoa</taxon>
        <taxon>Ecdysozoa</taxon>
        <taxon>Arthropoda</taxon>
        <taxon>Hexapoda</taxon>
        <taxon>Insecta</taxon>
        <taxon>Pterygota</taxon>
        <taxon>Neoptera</taxon>
        <taxon>Endopterygota</taxon>
        <taxon>Lepidoptera</taxon>
        <taxon>Glossata</taxon>
        <taxon>Ditrysia</taxon>
        <taxon>Tineoidea</taxon>
        <taxon>Psychidae</taxon>
        <taxon>Oiketicinae</taxon>
        <taxon>Eumeta</taxon>
    </lineage>
</organism>
<keyword evidence="3" id="KW-1185">Reference proteome</keyword>
<protein>
    <submittedName>
        <fullName evidence="2">Uncharacterized protein</fullName>
    </submittedName>
</protein>
<gene>
    <name evidence="2" type="ORF">EVAR_101753_1</name>
</gene>
<sequence>MFNIIVVLLCDALIIPPPSLPPIIYLFQIEEFGAQVLHASQRGWRAANANCHQCGDDPSINVFSQAAAAAGKICTSRLLANQNMKTEAKTEIEGRDDIRIMVSDDACSTATRRIATIPLEMALLMKHIYSYCVPHYANKIPQTGRADKSSQHSTPAQWAFRCP</sequence>
<dbReference type="Proteomes" id="UP000299102">
    <property type="component" value="Unassembled WGS sequence"/>
</dbReference>
<dbReference type="AlphaFoldDB" id="A0A4C1SQM5"/>
<feature type="chain" id="PRO_5020028529" evidence="1">
    <location>
        <begin position="22"/>
        <end position="163"/>
    </location>
</feature>
<reference evidence="2 3" key="1">
    <citation type="journal article" date="2019" name="Commun. Biol.">
        <title>The bagworm genome reveals a unique fibroin gene that provides high tensile strength.</title>
        <authorList>
            <person name="Kono N."/>
            <person name="Nakamura H."/>
            <person name="Ohtoshi R."/>
            <person name="Tomita M."/>
            <person name="Numata K."/>
            <person name="Arakawa K."/>
        </authorList>
    </citation>
    <scope>NUCLEOTIDE SEQUENCE [LARGE SCALE GENOMIC DNA]</scope>
</reference>
<comment type="caution">
    <text evidence="2">The sequence shown here is derived from an EMBL/GenBank/DDBJ whole genome shotgun (WGS) entry which is preliminary data.</text>
</comment>
<evidence type="ECO:0000313" key="2">
    <source>
        <dbReference type="EMBL" id="GBP03361.1"/>
    </source>
</evidence>
<evidence type="ECO:0000313" key="3">
    <source>
        <dbReference type="Proteomes" id="UP000299102"/>
    </source>
</evidence>
<keyword evidence="1" id="KW-0732">Signal</keyword>
<dbReference type="EMBL" id="BGZK01000010">
    <property type="protein sequence ID" value="GBP03361.1"/>
    <property type="molecule type" value="Genomic_DNA"/>
</dbReference>